<name>A0ABQ8GDG1_9PEZI</name>
<sequence>MRQWPRTTHGPCPPPLALMLCDAMPATHTRRLSATCVGATRAWRTEKCPKHPHQQRYAEQTLIAPALQHLDSSASACACAGVYLGVCSKQEQKKKRKERMRHPSAKHQRFQQVFTRKRGRPCVLPPHPVLPCRASSEPSVPTPHLTNSYSLFSASATHHLSAPRETVPFRTASSMYLRCNSPDELTRDVSIAVVLCPAAWAPSRPRSPTLPLPAHCAPLDDARPLSLLVPRTPPVSSTAAPCATTC</sequence>
<accession>A0ABQ8GDG1</accession>
<dbReference type="Proteomes" id="UP000774617">
    <property type="component" value="Unassembled WGS sequence"/>
</dbReference>
<gene>
    <name evidence="1" type="ORF">B0J12DRAFT_68155</name>
</gene>
<comment type="caution">
    <text evidence="1">The sequence shown here is derived from an EMBL/GenBank/DDBJ whole genome shotgun (WGS) entry which is preliminary data.</text>
</comment>
<protein>
    <submittedName>
        <fullName evidence="1">Uncharacterized protein</fullName>
    </submittedName>
</protein>
<evidence type="ECO:0000313" key="1">
    <source>
        <dbReference type="EMBL" id="KAH7052238.1"/>
    </source>
</evidence>
<proteinExistence type="predicted"/>
<organism evidence="1 2">
    <name type="scientific">Macrophomina phaseolina</name>
    <dbReference type="NCBI Taxonomy" id="35725"/>
    <lineage>
        <taxon>Eukaryota</taxon>
        <taxon>Fungi</taxon>
        <taxon>Dikarya</taxon>
        <taxon>Ascomycota</taxon>
        <taxon>Pezizomycotina</taxon>
        <taxon>Dothideomycetes</taxon>
        <taxon>Dothideomycetes incertae sedis</taxon>
        <taxon>Botryosphaeriales</taxon>
        <taxon>Botryosphaeriaceae</taxon>
        <taxon>Macrophomina</taxon>
    </lineage>
</organism>
<dbReference type="EMBL" id="JAGTJR010000011">
    <property type="protein sequence ID" value="KAH7052238.1"/>
    <property type="molecule type" value="Genomic_DNA"/>
</dbReference>
<evidence type="ECO:0000313" key="2">
    <source>
        <dbReference type="Proteomes" id="UP000774617"/>
    </source>
</evidence>
<reference evidence="1 2" key="1">
    <citation type="journal article" date="2021" name="Nat. Commun.">
        <title>Genetic determinants of endophytism in the Arabidopsis root mycobiome.</title>
        <authorList>
            <person name="Mesny F."/>
            <person name="Miyauchi S."/>
            <person name="Thiergart T."/>
            <person name="Pickel B."/>
            <person name="Atanasova L."/>
            <person name="Karlsson M."/>
            <person name="Huettel B."/>
            <person name="Barry K.W."/>
            <person name="Haridas S."/>
            <person name="Chen C."/>
            <person name="Bauer D."/>
            <person name="Andreopoulos W."/>
            <person name="Pangilinan J."/>
            <person name="LaButti K."/>
            <person name="Riley R."/>
            <person name="Lipzen A."/>
            <person name="Clum A."/>
            <person name="Drula E."/>
            <person name="Henrissat B."/>
            <person name="Kohler A."/>
            <person name="Grigoriev I.V."/>
            <person name="Martin F.M."/>
            <person name="Hacquard S."/>
        </authorList>
    </citation>
    <scope>NUCLEOTIDE SEQUENCE [LARGE SCALE GENOMIC DNA]</scope>
    <source>
        <strain evidence="1 2">MPI-SDFR-AT-0080</strain>
    </source>
</reference>
<keyword evidence="2" id="KW-1185">Reference proteome</keyword>